<evidence type="ECO:0000313" key="2">
    <source>
        <dbReference type="EMBL" id="KAJ7014772.1"/>
    </source>
</evidence>
<organism evidence="2 3">
    <name type="scientific">Populus alba x Populus x berolinensis</name>
    <dbReference type="NCBI Taxonomy" id="444605"/>
    <lineage>
        <taxon>Eukaryota</taxon>
        <taxon>Viridiplantae</taxon>
        <taxon>Streptophyta</taxon>
        <taxon>Embryophyta</taxon>
        <taxon>Tracheophyta</taxon>
        <taxon>Spermatophyta</taxon>
        <taxon>Magnoliopsida</taxon>
        <taxon>eudicotyledons</taxon>
        <taxon>Gunneridae</taxon>
        <taxon>Pentapetalae</taxon>
        <taxon>rosids</taxon>
        <taxon>fabids</taxon>
        <taxon>Malpighiales</taxon>
        <taxon>Salicaceae</taxon>
        <taxon>Saliceae</taxon>
        <taxon>Populus</taxon>
    </lineage>
</organism>
<keyword evidence="3" id="KW-1185">Reference proteome</keyword>
<keyword evidence="1" id="KW-0812">Transmembrane</keyword>
<comment type="caution">
    <text evidence="2">The sequence shown here is derived from an EMBL/GenBank/DDBJ whole genome shotgun (WGS) entry which is preliminary data.</text>
</comment>
<feature type="transmembrane region" description="Helical" evidence="1">
    <location>
        <begin position="21"/>
        <end position="43"/>
    </location>
</feature>
<name>A0AAD6RVF8_9ROSI</name>
<evidence type="ECO:0008006" key="4">
    <source>
        <dbReference type="Google" id="ProtNLM"/>
    </source>
</evidence>
<dbReference type="AlphaFoldDB" id="A0AAD6RVF8"/>
<keyword evidence="1" id="KW-0472">Membrane</keyword>
<accession>A0AAD6RVF8</accession>
<dbReference type="Proteomes" id="UP001164929">
    <property type="component" value="Chromosome 1"/>
</dbReference>
<protein>
    <recommendedName>
        <fullName evidence="4">Transmembrane protein</fullName>
    </recommendedName>
</protein>
<keyword evidence="1" id="KW-1133">Transmembrane helix</keyword>
<sequence length="67" mass="7587">MIVVKKRGRHKFLIRLLVMREASLGSLGLTFIDGVCGLVYLWWKEDVGYYPLKVMMVVAGEGGGDKW</sequence>
<evidence type="ECO:0000256" key="1">
    <source>
        <dbReference type="SAM" id="Phobius"/>
    </source>
</evidence>
<gene>
    <name evidence="2" type="ORF">NC653_004162</name>
</gene>
<dbReference type="EMBL" id="JAQIZT010000001">
    <property type="protein sequence ID" value="KAJ7014772.1"/>
    <property type="molecule type" value="Genomic_DNA"/>
</dbReference>
<proteinExistence type="predicted"/>
<reference evidence="2 3" key="1">
    <citation type="journal article" date="2023" name="Mol. Ecol. Resour.">
        <title>Chromosome-level genome assembly of a triploid poplar Populus alba 'Berolinensis'.</title>
        <authorList>
            <person name="Chen S."/>
            <person name="Yu Y."/>
            <person name="Wang X."/>
            <person name="Wang S."/>
            <person name="Zhang T."/>
            <person name="Zhou Y."/>
            <person name="He R."/>
            <person name="Meng N."/>
            <person name="Wang Y."/>
            <person name="Liu W."/>
            <person name="Liu Z."/>
            <person name="Liu J."/>
            <person name="Guo Q."/>
            <person name="Huang H."/>
            <person name="Sederoff R.R."/>
            <person name="Wang G."/>
            <person name="Qu G."/>
            <person name="Chen S."/>
        </authorList>
    </citation>
    <scope>NUCLEOTIDE SEQUENCE [LARGE SCALE GENOMIC DNA]</scope>
    <source>
        <strain evidence="2">SC-2020</strain>
    </source>
</reference>
<evidence type="ECO:0000313" key="3">
    <source>
        <dbReference type="Proteomes" id="UP001164929"/>
    </source>
</evidence>